<dbReference type="InterPro" id="IPR032436">
    <property type="entry name" value="URB1_C"/>
</dbReference>
<protein>
    <recommendedName>
        <fullName evidence="5">Nucleolar pre-ribosomal-associated protein 1 N-terminal domain-containing protein</fullName>
    </recommendedName>
</protein>
<accession>A0A2H5Q3X2</accession>
<dbReference type="InterPro" id="IPR039844">
    <property type="entry name" value="URB1"/>
</dbReference>
<evidence type="ECO:0000313" key="4">
    <source>
        <dbReference type="Proteomes" id="UP000236630"/>
    </source>
</evidence>
<feature type="domain" description="URB1 N-terminal" evidence="1">
    <location>
        <begin position="75"/>
        <end position="380"/>
    </location>
</feature>
<evidence type="ECO:0000313" key="3">
    <source>
        <dbReference type="EMBL" id="GAY59338.1"/>
    </source>
</evidence>
<evidence type="ECO:0000259" key="2">
    <source>
        <dbReference type="Pfam" id="PF16201"/>
    </source>
</evidence>
<dbReference type="PANTHER" id="PTHR13500:SF0">
    <property type="entry name" value="NUCLEOLAR PRE-RIBOSOMAL-ASSOCIATED PROTEIN 1"/>
    <property type="match status" value="1"/>
</dbReference>
<dbReference type="Proteomes" id="UP000236630">
    <property type="component" value="Unassembled WGS sequence"/>
</dbReference>
<keyword evidence="4" id="KW-1185">Reference proteome</keyword>
<reference evidence="3 4" key="1">
    <citation type="journal article" date="2017" name="Front. Genet.">
        <title>Draft sequencing of the heterozygous diploid genome of Satsuma (Citrus unshiu Marc.) using a hybrid assembly approach.</title>
        <authorList>
            <person name="Shimizu T."/>
            <person name="Tanizawa Y."/>
            <person name="Mochizuki T."/>
            <person name="Nagasaki H."/>
            <person name="Yoshioka T."/>
            <person name="Toyoda A."/>
            <person name="Fujiyama A."/>
            <person name="Kaminuma E."/>
            <person name="Nakamura Y."/>
        </authorList>
    </citation>
    <scope>NUCLEOTIDE SEQUENCE [LARGE SCALE GENOMIC DNA]</scope>
    <source>
        <strain evidence="4">cv. Miyagawa wase</strain>
    </source>
</reference>
<feature type="domain" description="URB1 C-terminal" evidence="2">
    <location>
        <begin position="2085"/>
        <end position="2275"/>
    </location>
</feature>
<dbReference type="GO" id="GO:0000466">
    <property type="term" value="P:maturation of 5.8S rRNA from tricistronic rRNA transcript (SSU-rRNA, 5.8S rRNA, LSU-rRNA)"/>
    <property type="evidence" value="ECO:0007669"/>
    <property type="project" value="TreeGrafter"/>
</dbReference>
<name>A0A2H5Q3X2_CITUN</name>
<dbReference type="PANTHER" id="PTHR13500">
    <property type="entry name" value="NUCLEOLAR PRERIBOSOMAL-ASSOCIATED PROTEIN 1"/>
    <property type="match status" value="1"/>
</dbReference>
<proteinExistence type="predicted"/>
<dbReference type="InterPro" id="IPR021714">
    <property type="entry name" value="URB1_N"/>
</dbReference>
<evidence type="ECO:0000259" key="1">
    <source>
        <dbReference type="Pfam" id="PF11707"/>
    </source>
</evidence>
<dbReference type="GO" id="GO:0000463">
    <property type="term" value="P:maturation of LSU-rRNA from tricistronic rRNA transcript (SSU-rRNA, 5.8S rRNA, LSU-rRNA)"/>
    <property type="evidence" value="ECO:0007669"/>
    <property type="project" value="TreeGrafter"/>
</dbReference>
<dbReference type="GO" id="GO:0005730">
    <property type="term" value="C:nucleolus"/>
    <property type="evidence" value="ECO:0007669"/>
    <property type="project" value="TreeGrafter"/>
</dbReference>
<dbReference type="Pfam" id="PF16201">
    <property type="entry name" value="NopRA1"/>
    <property type="match status" value="1"/>
</dbReference>
<dbReference type="Pfam" id="PF11707">
    <property type="entry name" value="Npa1"/>
    <property type="match status" value="1"/>
</dbReference>
<sequence>MLDDDNEESDVEEEEFPKFVFKVNQEAKLKELLHNINALEIKICADAIKEFIKLLKGDSGGELLRLYVHTSNRFSELMEAWQLRQGKPGMLYIFSLISAILSHPDGMYALNDKERIAISRVIDKFARMIIDEKMDDIYKELNSKEGKRQNAALLLMASIVRRGSGLASEVAKKFDFKLPVFSKLAEYKRRGSEMKRKHLTRKSFVRFAMAFLEVGKPGLLRWILQQKEMYSGVLRGLGNDEDEIVVYVLSTLQNRVITEDSLVPPGLRSVLFGSVTLEQLIGISGRENGGPTAELAHSVLVTVCTDPCNGLMSDLKRQPNPLRGNPKRLLGLMKKLKATEISYHRDLLLAILQGRPSLASAYMSEFPYNLEDFSSPNWFASVSLAANLLSSVGMGLCFDFLDTQSQDSPSIDNPDVQSILSCICPRPFSRSVINKGLLHFDVLVKHGTLRLLLEALKLLDSFISALHHSSCSSNQIMQNWASLIQEVQNEVRTLLPDPQVLLTLLSSRSSQSRVRESHLKRKAESAHVLECKSKGRKKLKTTLLNEDTDIIISGMNVDAQITIPKGSENISDTIIVDGVDTEKELMSAILEIWGLNLCSKPAIALNDADIYFQSKILDTLKFYLVSFNSLCLVVNRLCQDGGSLGYSSYPSFLQLPPLFMIVNFSNVLSKYLCNLIEMNPSARMMPTVLEGSFDFFMNLLTDPLALPTNLQCSILSLLIEYVDWPTRSGIPVRMPQLMYKHLQPFVNLLIFSPISEIKHQAYNLAQAAMLSTGAFDRNINEIGTWFLFLPGYNRNKWCIEEQGLAVLQSLSRVVISFLCDAISTVGNNVFKFWATVEHHTHLNGFKDLSPDFSPLIICVLQKCIRLLNSESGTFSLLEKSMISLYVSNTLKYLLQTQVDAGSLAVLIESILSEGLKDRCSADDDSGDYLCEWRPLKSLFLFSLGISSQQGCCMFLIDKKAVPTDGSFVNILSEVKKKLSSGTTIEIAGITKAFSSAVLCTTPDELLKSFPLVMTISHNLLGVPASLLPSMIFLEQSFLANASKLWPEMFFSGLEIAVSTIRHEVREFDVCRIPTHSSFDEEVLCNIDFDANESAAGALSFFLKQAPFHVMFPAIMTVGAPYLSEPSKVQDLLLDKLSDWRTDCLISYLRLVLFCFFQIQSSYRDEPTAELLQLSEICIVLMKNVFTQLLVLKPNPGHPKTVGLHLSAENVWEVAETVLCHPAVFASLSSPLSCDLESPLGNLGHNLETFLSLTQQSVHKIDRHVLDMLTATLDHLFSSCTDHYTILEVDNGVCKSLVKAFNTLVRRLFLELRDKFDLCIATEDVLPLLPAFYALHALIRFISPLKLLELVHWMFRKVDVNEMSICKSCNVYALSVGFCIAGGTFEALSNYLQQPVEKRASYNLLWETEENSFGVNHIEEIYIEVCKLAINFDLGLADTCLLKIVNCIYSQNYMQSVHPLNLIMSRVIVKTPIEMISHCVYRTTMTKAKVLFLFTKMSPMHLSVFGNLLVGSLNKDSLLTGSQMWTCGYAFSDEEFMMLLPAALSYLNMNFLKFEKQYHKHLMDILSFYSRMLLSGFRNWKSFVSGYIFQEEYDGFFPSSTEELLNLVNGSLLGKTVLLLHYHFALNGDSLKTKKLIKLFNSIFPCSGAQNELLDFDINEVKSNSFKQSLNHINRVVAKVSLCRMLLFPEDDQVQFLPKAAEGGLKGISLKSGSDDQNSSRMRFMNILVGSWQWMVMKLPSISKDFERNKSANVLSLYKYLEVFILRSIFELVSKMSKGLIELQSIPFLEQLIRSALFYRFEDSTTLKMLRSILTLLLEGKFSCGLYLQLLLAHSQFATSIQSVSAASNVGGGVLLRPMSSILRFLVIHHFNQNADEKNDKKTTELYQSQLEVVKLLKTLLQFKAHPCGADFGRDSDINLRELCLLLLASYGATLSDIDMEIYDVMHEIERIENSDNEIAQLDYLWGRAAAKVRKEWILEQDTSCNIMTDAEAAKEQKRSQFRENLAIDPKICAMTVLYFPYDRTTDGPSSSNKLKADNLWNTPEIHSPDLQDLQRYDPVFILRFAIHSLSVGFIEPVEFAGLGLLAVAFVSISSPDVGMRKLGYETLGRFKNELEKCSKKKDVMRLRLLLTYVQNGIEEPWQRIPSVIAIFAAEASLLLLDPSHDHYTSVSKLLMRSSRVNLKSIPLFHDFFSSSSVNFRKERLWMLRLLYAGLNLDDDAQVYIRNSVLEILMSFYASPLSDSESKELILLILKKSIKLHKMACYLVEHCGLFSWLSSLLSSFSGMLLGGEKMFLMAQLIVVVEVVNDVISSRNINEWLQRHALEQLVDFSSHLYKLLVGGMKLMRENVPLAVDMYNTARSGANAELALKVILMSSPSIDIFRVNQVKLSSFLTWAISAALKSDSGQMYELRESHLHLRNMLEDAPFEESLTSKLLRWLVASVILGKLYGKIDIPGSKLSKSLYETLNSLFQDFGNKCVENNKSRFDCKEILAAAIFYLQQLLGLCCGGLPSVISALSLLLLSDVSESAGSAFKLGHRTSLASLWSRIHCPAEANPCWRWSFYQPWKDLSLELTDLQKIDELHACQTLLVIISNVLGKKSLDSQVLSCLDDKISSVFSWERSIIGTE</sequence>
<evidence type="ECO:0008006" key="5">
    <source>
        <dbReference type="Google" id="ProtNLM"/>
    </source>
</evidence>
<dbReference type="STRING" id="55188.A0A2H5Q3X2"/>
<gene>
    <name evidence="3" type="ORF">CUMW_193780</name>
</gene>
<comment type="caution">
    <text evidence="3">The sequence shown here is derived from an EMBL/GenBank/DDBJ whole genome shotgun (WGS) entry which is preliminary data.</text>
</comment>
<dbReference type="EMBL" id="BDQV01000209">
    <property type="protein sequence ID" value="GAY59338.1"/>
    <property type="molecule type" value="Genomic_DNA"/>
</dbReference>
<organism evidence="3 4">
    <name type="scientific">Citrus unshiu</name>
    <name type="common">Satsuma mandarin</name>
    <name type="synonym">Citrus nobilis var. unshiu</name>
    <dbReference type="NCBI Taxonomy" id="55188"/>
    <lineage>
        <taxon>Eukaryota</taxon>
        <taxon>Viridiplantae</taxon>
        <taxon>Streptophyta</taxon>
        <taxon>Embryophyta</taxon>
        <taxon>Tracheophyta</taxon>
        <taxon>Spermatophyta</taxon>
        <taxon>Magnoliopsida</taxon>
        <taxon>eudicotyledons</taxon>
        <taxon>Gunneridae</taxon>
        <taxon>Pentapetalae</taxon>
        <taxon>rosids</taxon>
        <taxon>malvids</taxon>
        <taxon>Sapindales</taxon>
        <taxon>Rutaceae</taxon>
        <taxon>Aurantioideae</taxon>
        <taxon>Citrus</taxon>
    </lineage>
</organism>